<keyword evidence="3" id="KW-1185">Reference proteome</keyword>
<organism evidence="2 3">
    <name type="scientific">Cohnella hashimotonis</name>
    <dbReference type="NCBI Taxonomy" id="2826895"/>
    <lineage>
        <taxon>Bacteria</taxon>
        <taxon>Bacillati</taxon>
        <taxon>Bacillota</taxon>
        <taxon>Bacilli</taxon>
        <taxon>Bacillales</taxon>
        <taxon>Paenibacillaceae</taxon>
        <taxon>Cohnella</taxon>
    </lineage>
</organism>
<dbReference type="CDD" id="cd23763">
    <property type="entry name" value="ASKHA_ATPase_ROK"/>
    <property type="match status" value="1"/>
</dbReference>
<dbReference type="PANTHER" id="PTHR18964">
    <property type="entry name" value="ROK (REPRESSOR, ORF, KINASE) FAMILY"/>
    <property type="match status" value="1"/>
</dbReference>
<protein>
    <submittedName>
        <fullName evidence="2">ROK family protein</fullName>
    </submittedName>
</protein>
<dbReference type="EMBL" id="JAGRPV010000001">
    <property type="protein sequence ID" value="MDI4645140.1"/>
    <property type="molecule type" value="Genomic_DNA"/>
</dbReference>
<sequence>MDEYILAFDVGGTYIKSAALTSSGRIHEQTVAVYPAQSGLAKRELLDYLASLAIAQAGRLCGQAVLRGIGYAFPGPFDYERGISYIRGLEKYESLYGVNLRQEITSRLLASADPTLTMSPAFRIAFANDASLFALGEWMRGKARGYARAVCITIGTGIGSAFLDQGRLVVDSANVPPDGWIYRLPYRDRTVDAYISERGILRLAESRGFVKDGLQVKWLAAMAHEEDQDAIIVFQQFGRYLGEVLNQYVSPYQPDAVVLGGQIAKSSELFMSALLDELQNKDMDVVSTEDTSTSTYVGAARLLEMY</sequence>
<name>A0ABT6TEM6_9BACL</name>
<reference evidence="2" key="1">
    <citation type="submission" date="2023-04" db="EMBL/GenBank/DDBJ databases">
        <title>Comparative genomic analysis of Cohnella hashimotonis sp. nov., isolated from the International Space Station.</title>
        <authorList>
            <person name="Venkateswaran K."/>
            <person name="Simpson A."/>
        </authorList>
    </citation>
    <scope>NUCLEOTIDE SEQUENCE</scope>
    <source>
        <strain evidence="2">F6_2S_P_1</strain>
    </source>
</reference>
<evidence type="ECO:0000313" key="2">
    <source>
        <dbReference type="EMBL" id="MDI4645140.1"/>
    </source>
</evidence>
<proteinExistence type="inferred from homology"/>
<dbReference type="PANTHER" id="PTHR18964:SF149">
    <property type="entry name" value="BIFUNCTIONAL UDP-N-ACETYLGLUCOSAMINE 2-EPIMERASE_N-ACETYLMANNOSAMINE KINASE"/>
    <property type="match status" value="1"/>
</dbReference>
<dbReference type="Pfam" id="PF00480">
    <property type="entry name" value="ROK"/>
    <property type="match status" value="1"/>
</dbReference>
<dbReference type="RefSeq" id="WP_282908092.1">
    <property type="nucleotide sequence ID" value="NZ_JAGRPV010000001.1"/>
</dbReference>
<dbReference type="InterPro" id="IPR000600">
    <property type="entry name" value="ROK"/>
</dbReference>
<dbReference type="InterPro" id="IPR043129">
    <property type="entry name" value="ATPase_NBD"/>
</dbReference>
<comment type="caution">
    <text evidence="2">The sequence shown here is derived from an EMBL/GenBank/DDBJ whole genome shotgun (WGS) entry which is preliminary data.</text>
</comment>
<dbReference type="SUPFAM" id="SSF53067">
    <property type="entry name" value="Actin-like ATPase domain"/>
    <property type="match status" value="1"/>
</dbReference>
<evidence type="ECO:0000256" key="1">
    <source>
        <dbReference type="ARBA" id="ARBA00006479"/>
    </source>
</evidence>
<accession>A0ABT6TEM6</accession>
<dbReference type="Gene3D" id="3.30.420.40">
    <property type="match status" value="2"/>
</dbReference>
<gene>
    <name evidence="2" type="ORF">KB449_09225</name>
</gene>
<dbReference type="Proteomes" id="UP001161691">
    <property type="component" value="Unassembled WGS sequence"/>
</dbReference>
<evidence type="ECO:0000313" key="3">
    <source>
        <dbReference type="Proteomes" id="UP001161691"/>
    </source>
</evidence>
<comment type="similarity">
    <text evidence="1">Belongs to the ROK (NagC/XylR) family.</text>
</comment>